<dbReference type="EC" id="2.7.10.2" evidence="14"/>
<dbReference type="PROSITE" id="PS00109">
    <property type="entry name" value="PROTEIN_KINASE_TYR"/>
    <property type="match status" value="1"/>
</dbReference>
<keyword evidence="9 14" id="KW-0829">Tyrosine-protein kinase</keyword>
<keyword evidence="7 14" id="KW-0067">ATP-binding</keyword>
<dbReference type="PROSITE" id="PS50001">
    <property type="entry name" value="SH2"/>
    <property type="match status" value="1"/>
</dbReference>
<evidence type="ECO:0000256" key="7">
    <source>
        <dbReference type="ARBA" id="ARBA00022840"/>
    </source>
</evidence>
<dbReference type="InterPro" id="IPR000980">
    <property type="entry name" value="SH2"/>
</dbReference>
<keyword evidence="5 14" id="KW-0547">Nucleotide-binding</keyword>
<evidence type="ECO:0000259" key="15">
    <source>
        <dbReference type="PROSITE" id="PS50001"/>
    </source>
</evidence>
<dbReference type="FunFam" id="3.30.200.20:FF:000053">
    <property type="entry name" value="Tyrosine-protein kinase"/>
    <property type="match status" value="1"/>
</dbReference>
<dbReference type="GO" id="GO:0004715">
    <property type="term" value="F:non-membrane spanning protein tyrosine kinase activity"/>
    <property type="evidence" value="ECO:0007669"/>
    <property type="project" value="UniProtKB-EC"/>
</dbReference>
<dbReference type="InterPro" id="IPR036028">
    <property type="entry name" value="SH3-like_dom_sf"/>
</dbReference>
<keyword evidence="10" id="KW-0449">Lipoprotein</keyword>
<evidence type="ECO:0000256" key="2">
    <source>
        <dbReference type="ARBA" id="ARBA00022553"/>
    </source>
</evidence>
<dbReference type="InterPro" id="IPR001245">
    <property type="entry name" value="Ser-Thr/Tyr_kinase_cat_dom"/>
</dbReference>
<dbReference type="InterPro" id="IPR011009">
    <property type="entry name" value="Kinase-like_dom_sf"/>
</dbReference>
<dbReference type="Gene3D" id="2.30.29.30">
    <property type="entry name" value="Pleckstrin-homology domain (PH domain)/Phosphotyrosine-binding domain (PTB)"/>
    <property type="match status" value="1"/>
</dbReference>
<evidence type="ECO:0000256" key="11">
    <source>
        <dbReference type="ARBA" id="ARBA00051245"/>
    </source>
</evidence>
<dbReference type="InterPro" id="IPR011993">
    <property type="entry name" value="PH-like_dom_sf"/>
</dbReference>
<evidence type="ECO:0000259" key="17">
    <source>
        <dbReference type="PROSITE" id="PS50011"/>
    </source>
</evidence>
<dbReference type="SUPFAM" id="SSF50729">
    <property type="entry name" value="PH domain-like"/>
    <property type="match status" value="1"/>
</dbReference>
<dbReference type="Ensembl" id="ENSCCRT00010117206.1">
    <property type="protein sequence ID" value="ENSCCRP00010105445.1"/>
    <property type="gene ID" value="ENSCCRG00010046356.1"/>
</dbReference>
<evidence type="ECO:0000256" key="3">
    <source>
        <dbReference type="ARBA" id="ARBA00022679"/>
    </source>
</evidence>
<dbReference type="SUPFAM" id="SSF55550">
    <property type="entry name" value="SH2 domain"/>
    <property type="match status" value="1"/>
</dbReference>
<evidence type="ECO:0000256" key="4">
    <source>
        <dbReference type="ARBA" id="ARBA00022707"/>
    </source>
</evidence>
<comment type="catalytic activity">
    <reaction evidence="11 14">
        <text>L-tyrosyl-[protein] + ATP = O-phospho-L-tyrosyl-[protein] + ADP + H(+)</text>
        <dbReference type="Rhea" id="RHEA:10596"/>
        <dbReference type="Rhea" id="RHEA-COMP:10136"/>
        <dbReference type="Rhea" id="RHEA-COMP:20101"/>
        <dbReference type="ChEBI" id="CHEBI:15378"/>
        <dbReference type="ChEBI" id="CHEBI:30616"/>
        <dbReference type="ChEBI" id="CHEBI:46858"/>
        <dbReference type="ChEBI" id="CHEBI:61978"/>
        <dbReference type="ChEBI" id="CHEBI:456216"/>
        <dbReference type="EC" id="2.7.10.2"/>
    </reaction>
</comment>
<dbReference type="Gene3D" id="1.10.510.10">
    <property type="entry name" value="Transferase(Phosphotransferase) domain 1"/>
    <property type="match status" value="1"/>
</dbReference>
<reference evidence="18" key="1">
    <citation type="submission" date="2025-08" db="UniProtKB">
        <authorList>
            <consortium name="Ensembl"/>
        </authorList>
    </citation>
    <scope>IDENTIFICATION</scope>
</reference>
<dbReference type="SUPFAM" id="SSF50044">
    <property type="entry name" value="SH3-domain"/>
    <property type="match status" value="1"/>
</dbReference>
<dbReference type="Pfam" id="PF00017">
    <property type="entry name" value="SH2"/>
    <property type="match status" value="1"/>
</dbReference>
<dbReference type="Gene3D" id="3.30.505.10">
    <property type="entry name" value="SH2 domain"/>
    <property type="match status" value="1"/>
</dbReference>
<dbReference type="SMART" id="SM00326">
    <property type="entry name" value="SH3"/>
    <property type="match status" value="1"/>
</dbReference>
<evidence type="ECO:0000259" key="16">
    <source>
        <dbReference type="PROSITE" id="PS50002"/>
    </source>
</evidence>
<dbReference type="Pfam" id="PF00018">
    <property type="entry name" value="SH3_1"/>
    <property type="match status" value="1"/>
</dbReference>
<keyword evidence="8 12" id="KW-0727">SH2 domain</keyword>
<evidence type="ECO:0000313" key="18">
    <source>
        <dbReference type="Ensembl" id="ENSCCRP00010105445.1"/>
    </source>
</evidence>
<keyword evidence="6 14" id="KW-0418">Kinase</keyword>
<protein>
    <recommendedName>
        <fullName evidence="14">Tyrosine-protein kinase</fullName>
        <ecNumber evidence="14">2.7.10.2</ecNumber>
    </recommendedName>
</protein>
<reference evidence="18" key="2">
    <citation type="submission" date="2025-09" db="UniProtKB">
        <authorList>
            <consortium name="Ensembl"/>
        </authorList>
    </citation>
    <scope>IDENTIFICATION</scope>
</reference>
<dbReference type="Proteomes" id="UP000694427">
    <property type="component" value="Unplaced"/>
</dbReference>
<evidence type="ECO:0000313" key="19">
    <source>
        <dbReference type="Proteomes" id="UP000694427"/>
    </source>
</evidence>
<evidence type="ECO:0000256" key="9">
    <source>
        <dbReference type="ARBA" id="ARBA00023137"/>
    </source>
</evidence>
<keyword evidence="4" id="KW-0519">Myristate</keyword>
<dbReference type="SMART" id="SM00252">
    <property type="entry name" value="SH2"/>
    <property type="match status" value="1"/>
</dbReference>
<keyword evidence="19" id="KW-1185">Reference proteome</keyword>
<organism evidence="18 19">
    <name type="scientific">Cyprinus carpio</name>
    <name type="common">Common carp</name>
    <dbReference type="NCBI Taxonomy" id="7962"/>
    <lineage>
        <taxon>Eukaryota</taxon>
        <taxon>Metazoa</taxon>
        <taxon>Chordata</taxon>
        <taxon>Craniata</taxon>
        <taxon>Vertebrata</taxon>
        <taxon>Euteleostomi</taxon>
        <taxon>Actinopterygii</taxon>
        <taxon>Neopterygii</taxon>
        <taxon>Teleostei</taxon>
        <taxon>Ostariophysi</taxon>
        <taxon>Cypriniformes</taxon>
        <taxon>Cyprinidae</taxon>
        <taxon>Cyprininae</taxon>
        <taxon>Cyprinus</taxon>
    </lineage>
</organism>
<evidence type="ECO:0000256" key="10">
    <source>
        <dbReference type="ARBA" id="ARBA00023288"/>
    </source>
</evidence>
<feature type="domain" description="SH2" evidence="15">
    <location>
        <begin position="130"/>
        <end position="248"/>
    </location>
</feature>
<dbReference type="FunFam" id="1.10.510.10:FF:000052">
    <property type="entry name" value="Tyrosine-protein kinase"/>
    <property type="match status" value="1"/>
</dbReference>
<evidence type="ECO:0000256" key="14">
    <source>
        <dbReference type="RuleBase" id="RU362096"/>
    </source>
</evidence>
<keyword evidence="1 13" id="KW-0728">SH3 domain</keyword>
<dbReference type="InterPro" id="IPR036860">
    <property type="entry name" value="SH2_dom_sf"/>
</dbReference>
<proteinExistence type="inferred from homology"/>
<dbReference type="SUPFAM" id="SSF56112">
    <property type="entry name" value="Protein kinase-like (PK-like)"/>
    <property type="match status" value="1"/>
</dbReference>
<evidence type="ECO:0000256" key="13">
    <source>
        <dbReference type="PROSITE-ProRule" id="PRU00192"/>
    </source>
</evidence>
<dbReference type="PROSITE" id="PS50002">
    <property type="entry name" value="SH3"/>
    <property type="match status" value="1"/>
</dbReference>
<dbReference type="InterPro" id="IPR001849">
    <property type="entry name" value="PH_domain"/>
</dbReference>
<dbReference type="GO" id="GO:0005737">
    <property type="term" value="C:cytoplasm"/>
    <property type="evidence" value="ECO:0007669"/>
    <property type="project" value="UniProtKB-ARBA"/>
</dbReference>
<accession>A0A8C1PI85</accession>
<evidence type="ECO:0000256" key="12">
    <source>
        <dbReference type="PROSITE-ProRule" id="PRU00191"/>
    </source>
</evidence>
<dbReference type="Gene3D" id="2.30.30.40">
    <property type="entry name" value="SH3 Domains"/>
    <property type="match status" value="1"/>
</dbReference>
<evidence type="ECO:0000256" key="1">
    <source>
        <dbReference type="ARBA" id="ARBA00022443"/>
    </source>
</evidence>
<dbReference type="SMART" id="SM00219">
    <property type="entry name" value="TyrKc"/>
    <property type="match status" value="1"/>
</dbReference>
<feature type="domain" description="SH3" evidence="16">
    <location>
        <begin position="121"/>
        <end position="186"/>
    </location>
</feature>
<keyword evidence="3 14" id="KW-0808">Transferase</keyword>
<dbReference type="InterPro" id="IPR008266">
    <property type="entry name" value="Tyr_kinase_AS"/>
</dbReference>
<feature type="domain" description="Protein kinase" evidence="17">
    <location>
        <begin position="273"/>
        <end position="528"/>
    </location>
</feature>
<comment type="similarity">
    <text evidence="14">Belongs to the protein kinase superfamily. Tyr protein kinase family.</text>
</comment>
<evidence type="ECO:0000256" key="5">
    <source>
        <dbReference type="ARBA" id="ARBA00022741"/>
    </source>
</evidence>
<dbReference type="AlphaFoldDB" id="A0A8C1PI85"/>
<dbReference type="Pfam" id="PF00169">
    <property type="entry name" value="PH"/>
    <property type="match status" value="1"/>
</dbReference>
<dbReference type="InterPro" id="IPR020635">
    <property type="entry name" value="Tyr_kinase_cat_dom"/>
</dbReference>
<dbReference type="PANTHER" id="PTHR24418">
    <property type="entry name" value="TYROSINE-PROTEIN KINASE"/>
    <property type="match status" value="1"/>
</dbReference>
<dbReference type="Pfam" id="PF07714">
    <property type="entry name" value="PK_Tyr_Ser-Thr"/>
    <property type="match status" value="1"/>
</dbReference>
<dbReference type="PRINTS" id="PR00401">
    <property type="entry name" value="SH2DOMAIN"/>
</dbReference>
<dbReference type="InterPro" id="IPR000719">
    <property type="entry name" value="Prot_kinase_dom"/>
</dbReference>
<dbReference type="GO" id="GO:0005524">
    <property type="term" value="F:ATP binding"/>
    <property type="evidence" value="ECO:0007669"/>
    <property type="project" value="UniProtKB-KW"/>
</dbReference>
<keyword evidence="2" id="KW-0597">Phosphoprotein</keyword>
<dbReference type="PRINTS" id="PR00109">
    <property type="entry name" value="TYRKINASE"/>
</dbReference>
<sequence length="528" mass="60699">MSLTPILEETLIKRSQQKKRTSPLNYKERVFVLTKSKLTYYELRAEKRFKKGSVDLQRIRCVEIVKNTTIIPCQNKYPFQVRMKTINDLIKCDQLVFLPQTRRPPPPPPPAGEAAQEEAGPGEEVVIALYDFEGLEPHDLTLRKGEEYVILEKCDVNWYKARDKHGCAKDGGFMVRVSSNTGTYTVSLYTRNTGDGATTVRHYQIKETNSSPKQFYLAEKYIFNSIPELIEYHKHNAAGLVSRLRHPVGDQTREAPKTAGFSYDKWEINPSELTFMKELGSGQFGVVRLGKWRAQHQVASKTIREGAMSEEDFIEEAKIMMNLSHLNLVQLYGVCTQQKPIYLVTEFMELGCLLNYLRQRRGTLGSQDLLGICHDVSQGMQHLEQNGFIHRDLAARNCLVNSSLVVKVSDFGMTRYVLDDQYWSSSGAKFPVKWSAPEVFNFCKYSSKSDVWSFGVLMWEVFTEGKMPFEHNQNHEVVMMVTQGHRLYRPQKAAPHIYSIMKMCWMEVKTESFTTSVCVQDLFTLMKH</sequence>
<name>A0A8C1PI85_CYPCA</name>
<evidence type="ECO:0000256" key="8">
    <source>
        <dbReference type="ARBA" id="ARBA00022999"/>
    </source>
</evidence>
<evidence type="ECO:0000256" key="6">
    <source>
        <dbReference type="ARBA" id="ARBA00022777"/>
    </source>
</evidence>
<dbReference type="PROSITE" id="PS50011">
    <property type="entry name" value="PROTEIN_KINASE_DOM"/>
    <property type="match status" value="1"/>
</dbReference>
<dbReference type="InterPro" id="IPR001452">
    <property type="entry name" value="SH3_domain"/>
</dbReference>
<dbReference type="InterPro" id="IPR050198">
    <property type="entry name" value="Non-receptor_tyrosine_kinases"/>
</dbReference>